<evidence type="ECO:0000256" key="3">
    <source>
        <dbReference type="ARBA" id="ARBA00022685"/>
    </source>
</evidence>
<evidence type="ECO:0000313" key="10">
    <source>
        <dbReference type="EMBL" id="KAG7164896.1"/>
    </source>
</evidence>
<evidence type="ECO:0000256" key="7">
    <source>
        <dbReference type="SAM" id="MobiDB-lite"/>
    </source>
</evidence>
<dbReference type="InterPro" id="IPR016179">
    <property type="entry name" value="Insulin-like"/>
</dbReference>
<dbReference type="GO" id="GO:0005576">
    <property type="term" value="C:extracellular region"/>
    <property type="evidence" value="ECO:0007669"/>
    <property type="project" value="UniProtKB-SubCell"/>
</dbReference>
<dbReference type="InterPro" id="IPR036438">
    <property type="entry name" value="Insulin-like_sf"/>
</dbReference>
<evidence type="ECO:0000256" key="8">
    <source>
        <dbReference type="SAM" id="SignalP"/>
    </source>
</evidence>
<feature type="signal peptide" evidence="8">
    <location>
        <begin position="1"/>
        <end position="23"/>
    </location>
</feature>
<feature type="domain" description="Insulin-like" evidence="9">
    <location>
        <begin position="37"/>
        <end position="190"/>
    </location>
</feature>
<dbReference type="Proteomes" id="UP000747542">
    <property type="component" value="Unassembled WGS sequence"/>
</dbReference>
<sequence>MRAFVVVIAVVVVVVLELGSSRASRRTYPTSEEEPRRRLCGWRLANKLNLVCKGVYNNPGSTGNYLFYRSRRVDGESEPGLPPEKYLDLLADPEEERGLRHHYLTSSQQASEDTPSEENEAPGSFFGSLSPQDLPHQSAVQEDEASSVHFPFLTEEEASQMVRVRPRSKRGLSAECCRKVCTVSELVGYCY</sequence>
<dbReference type="SMART" id="SM00078">
    <property type="entry name" value="IlGF"/>
    <property type="match status" value="1"/>
</dbReference>
<evidence type="ECO:0000313" key="11">
    <source>
        <dbReference type="Proteomes" id="UP000747542"/>
    </source>
</evidence>
<keyword evidence="11" id="KW-1185">Reference proteome</keyword>
<dbReference type="AlphaFoldDB" id="A0A8J5JVU9"/>
<feature type="region of interest" description="Disordered" evidence="7">
    <location>
        <begin position="104"/>
        <end position="147"/>
    </location>
</feature>
<dbReference type="EMBL" id="JAHLQT010024908">
    <property type="protein sequence ID" value="KAG7164896.1"/>
    <property type="molecule type" value="Genomic_DNA"/>
</dbReference>
<keyword evidence="5" id="KW-1015">Disulfide bond</keyword>
<protein>
    <submittedName>
        <fullName evidence="10">Putative insulin-like</fullName>
    </submittedName>
</protein>
<comment type="similarity">
    <text evidence="1 6">Belongs to the insulin family.</text>
</comment>
<feature type="chain" id="PRO_5035283081" evidence="8">
    <location>
        <begin position="24"/>
        <end position="191"/>
    </location>
</feature>
<dbReference type="Gene3D" id="1.10.100.10">
    <property type="entry name" value="Insulin-like"/>
    <property type="match status" value="1"/>
</dbReference>
<evidence type="ECO:0000256" key="2">
    <source>
        <dbReference type="ARBA" id="ARBA00011207"/>
    </source>
</evidence>
<dbReference type="PROSITE" id="PS00262">
    <property type="entry name" value="INSULIN"/>
    <property type="match status" value="1"/>
</dbReference>
<dbReference type="PRINTS" id="PR00276">
    <property type="entry name" value="INSULINFAMLY"/>
</dbReference>
<comment type="subunit">
    <text evidence="2">Heterodimer of a B chain and an A chain linked by two disulfide bonds.</text>
</comment>
<dbReference type="SUPFAM" id="SSF56994">
    <property type="entry name" value="Insulin-like"/>
    <property type="match status" value="1"/>
</dbReference>
<evidence type="ECO:0000259" key="9">
    <source>
        <dbReference type="SMART" id="SM00078"/>
    </source>
</evidence>
<keyword evidence="6" id="KW-0964">Secreted</keyword>
<name>A0A8J5JVU9_HOMAM</name>
<reference evidence="10" key="1">
    <citation type="journal article" date="2021" name="Sci. Adv.">
        <title>The American lobster genome reveals insights on longevity, neural, and immune adaptations.</title>
        <authorList>
            <person name="Polinski J.M."/>
            <person name="Zimin A.V."/>
            <person name="Clark K.F."/>
            <person name="Kohn A.B."/>
            <person name="Sadowski N."/>
            <person name="Timp W."/>
            <person name="Ptitsyn A."/>
            <person name="Khanna P."/>
            <person name="Romanova D.Y."/>
            <person name="Williams P."/>
            <person name="Greenwood S.J."/>
            <person name="Moroz L.L."/>
            <person name="Walt D.R."/>
            <person name="Bodnar A.G."/>
        </authorList>
    </citation>
    <scope>NUCLEOTIDE SEQUENCE</scope>
    <source>
        <strain evidence="10">GMGI-L3</strain>
    </source>
</reference>
<evidence type="ECO:0000256" key="5">
    <source>
        <dbReference type="ARBA" id="ARBA00023157"/>
    </source>
</evidence>
<evidence type="ECO:0000256" key="1">
    <source>
        <dbReference type="ARBA" id="ARBA00009034"/>
    </source>
</evidence>
<organism evidence="10 11">
    <name type="scientific">Homarus americanus</name>
    <name type="common">American lobster</name>
    <dbReference type="NCBI Taxonomy" id="6706"/>
    <lineage>
        <taxon>Eukaryota</taxon>
        <taxon>Metazoa</taxon>
        <taxon>Ecdysozoa</taxon>
        <taxon>Arthropoda</taxon>
        <taxon>Crustacea</taxon>
        <taxon>Multicrustacea</taxon>
        <taxon>Malacostraca</taxon>
        <taxon>Eumalacostraca</taxon>
        <taxon>Eucarida</taxon>
        <taxon>Decapoda</taxon>
        <taxon>Pleocyemata</taxon>
        <taxon>Astacidea</taxon>
        <taxon>Nephropoidea</taxon>
        <taxon>Nephropidae</taxon>
        <taxon>Homarus</taxon>
    </lineage>
</organism>
<keyword evidence="4 8" id="KW-0732">Signal</keyword>
<evidence type="ECO:0000256" key="6">
    <source>
        <dbReference type="RuleBase" id="RU000406"/>
    </source>
</evidence>
<dbReference type="GO" id="GO:0005179">
    <property type="term" value="F:hormone activity"/>
    <property type="evidence" value="ECO:0007669"/>
    <property type="project" value="InterPro"/>
</dbReference>
<comment type="caution">
    <text evidence="10">The sequence shown here is derived from an EMBL/GenBank/DDBJ whole genome shotgun (WGS) entry which is preliminary data.</text>
</comment>
<feature type="compositionally biased region" description="Polar residues" evidence="7">
    <location>
        <begin position="104"/>
        <end position="113"/>
    </location>
</feature>
<dbReference type="PANTHER" id="PTHR13647">
    <property type="entry name" value="INSULIN-LIKE PEPTIDE 2-RELATED"/>
    <property type="match status" value="1"/>
</dbReference>
<dbReference type="InterPro" id="IPR022353">
    <property type="entry name" value="Insulin_CS"/>
</dbReference>
<dbReference type="PIRSF" id="PIRSF018431">
    <property type="entry name" value="Molluscan_insulin_rel_peptide"/>
    <property type="match status" value="1"/>
</dbReference>
<dbReference type="Pfam" id="PF00049">
    <property type="entry name" value="Insulin"/>
    <property type="match status" value="1"/>
</dbReference>
<evidence type="ECO:0000256" key="4">
    <source>
        <dbReference type="ARBA" id="ARBA00022729"/>
    </source>
</evidence>
<keyword evidence="3" id="KW-0165">Cleavage on pair of basic residues</keyword>
<gene>
    <name evidence="10" type="ORF">Hamer_G017300</name>
</gene>
<dbReference type="PANTHER" id="PTHR13647:SF4">
    <property type="entry name" value="INSULIN-LIKE PEPTIDE 1-RELATED"/>
    <property type="match status" value="1"/>
</dbReference>
<accession>A0A8J5JVU9</accession>
<proteinExistence type="inferred from homology"/>
<comment type="subcellular location">
    <subcellularLocation>
        <location evidence="6">Secreted</location>
    </subcellularLocation>
</comment>
<dbReference type="InterPro" id="IPR022352">
    <property type="entry name" value="Ins/IGF/rlx"/>
</dbReference>